<reference evidence="2" key="1">
    <citation type="journal article" date="2020" name="Nature">
        <title>Giant virus diversity and host interactions through global metagenomics.</title>
        <authorList>
            <person name="Schulz F."/>
            <person name="Roux S."/>
            <person name="Paez-Espino D."/>
            <person name="Jungbluth S."/>
            <person name="Walsh D.A."/>
            <person name="Denef V.J."/>
            <person name="McMahon K.D."/>
            <person name="Konstantinidis K.T."/>
            <person name="Eloe-Fadrosh E.A."/>
            <person name="Kyrpides N.C."/>
            <person name="Woyke T."/>
        </authorList>
    </citation>
    <scope>NUCLEOTIDE SEQUENCE</scope>
    <source>
        <strain evidence="2">GVMAG-M-3300009161-30</strain>
    </source>
</reference>
<accession>A0A6C0EVF5</accession>
<proteinExistence type="predicted"/>
<dbReference type="AlphaFoldDB" id="A0A6C0EVF5"/>
<dbReference type="InterPro" id="IPR049304">
    <property type="entry name" value="Gly_rich_dom"/>
</dbReference>
<evidence type="ECO:0000313" key="2">
    <source>
        <dbReference type="EMBL" id="QHT32513.1"/>
    </source>
</evidence>
<feature type="domain" description="Glycine-rich" evidence="1">
    <location>
        <begin position="63"/>
        <end position="281"/>
    </location>
</feature>
<sequence>MPLFFGPGNNSFARCIKNCNINKHNDIILPLPNITTYGSPIITNYPNNYVSYTFPVGTGAFITNTNMTINFLIVGGGASGGSNNFGLTSTGGGSGGIMQGTIDISANIPIIAIAGSGGGPIGDGIGINGNTSGIVNGANFGQQIIAGHGSFGAFPSQSNSNTYSGAATIILDAPGLPGAVSPGTAVPGYPGQNGQNISLYGGYTTILCSSSGGGGAGGVGNNGGLGGTGAGNGGNGSFDASGNGTSATSYGSGGGGGGSPSASVSYNLYGAGADGVVIIYFQYPTIPIYNITCPPYKCPEPINSKVLNSNADVDQTLTQTNRVVNAIRTSPGGTIQFGNSATTGTLNRTQYLGRYEGQPGGIGRLSGKNKF</sequence>
<organism evidence="2">
    <name type="scientific">viral metagenome</name>
    <dbReference type="NCBI Taxonomy" id="1070528"/>
    <lineage>
        <taxon>unclassified sequences</taxon>
        <taxon>metagenomes</taxon>
        <taxon>organismal metagenomes</taxon>
    </lineage>
</organism>
<name>A0A6C0EVF5_9ZZZZ</name>
<evidence type="ECO:0000259" key="1">
    <source>
        <dbReference type="Pfam" id="PF21722"/>
    </source>
</evidence>
<dbReference type="EMBL" id="MN738944">
    <property type="protein sequence ID" value="QHT32513.1"/>
    <property type="molecule type" value="Genomic_DNA"/>
</dbReference>
<protein>
    <recommendedName>
        <fullName evidence="1">Glycine-rich domain-containing protein</fullName>
    </recommendedName>
</protein>
<dbReference type="Pfam" id="PF21722">
    <property type="entry name" value="Gly_rich_2"/>
    <property type="match status" value="1"/>
</dbReference>